<evidence type="ECO:0000256" key="1">
    <source>
        <dbReference type="ARBA" id="ARBA00022490"/>
    </source>
</evidence>
<feature type="domain" description="RimM N-terminal" evidence="6">
    <location>
        <begin position="12"/>
        <end position="90"/>
    </location>
</feature>
<dbReference type="SUPFAM" id="SSF50346">
    <property type="entry name" value="PRC-barrel domain"/>
    <property type="match status" value="1"/>
</dbReference>
<sequence>MAKANDNDRICLGAFAGSHGVRGETKVKCFTEDARDICSYGKLQSEDGKTTYELSYVRADKLGAICRVKGIDNPEFMQSLKGTLLYVNRDLLPEIEDDDEEFYHVDLVGLDVRDDEGTSIGTIKSVQDFGAGDLLEIETSVMDGEAEPTFFIPFTLEVVPEVKVKDGYVVFAREELLSSADDDLENYLSEIGHKDAPKQ</sequence>
<dbReference type="AlphaFoldDB" id="A0A2A4Z204"/>
<dbReference type="InterPro" id="IPR011033">
    <property type="entry name" value="PRC_barrel-like_sf"/>
</dbReference>
<evidence type="ECO:0000256" key="3">
    <source>
        <dbReference type="ARBA" id="ARBA00022552"/>
    </source>
</evidence>
<dbReference type="InterPro" id="IPR002676">
    <property type="entry name" value="RimM_N"/>
</dbReference>
<dbReference type="SUPFAM" id="SSF50447">
    <property type="entry name" value="Translation proteins"/>
    <property type="match status" value="1"/>
</dbReference>
<keyword evidence="1 5" id="KW-0963">Cytoplasm</keyword>
<dbReference type="InterPro" id="IPR011961">
    <property type="entry name" value="RimM"/>
</dbReference>
<dbReference type="Pfam" id="PF05239">
    <property type="entry name" value="PRC"/>
    <property type="match status" value="1"/>
</dbReference>
<name>A0A2A4Z204_9PROT</name>
<keyword evidence="4 5" id="KW-0143">Chaperone</keyword>
<protein>
    <recommendedName>
        <fullName evidence="5">Ribosome maturation factor RimM</fullName>
    </recommendedName>
</protein>
<comment type="caution">
    <text evidence="8">The sequence shown here is derived from an EMBL/GenBank/DDBJ whole genome shotgun (WGS) entry which is preliminary data.</text>
</comment>
<gene>
    <name evidence="5 8" type="primary">rimM</name>
    <name evidence="8" type="ORF">COB13_08510</name>
</gene>
<dbReference type="Pfam" id="PF01782">
    <property type="entry name" value="RimM"/>
    <property type="match status" value="1"/>
</dbReference>
<dbReference type="GO" id="GO:0043022">
    <property type="term" value="F:ribosome binding"/>
    <property type="evidence" value="ECO:0007669"/>
    <property type="project" value="InterPro"/>
</dbReference>
<evidence type="ECO:0000256" key="2">
    <source>
        <dbReference type="ARBA" id="ARBA00022517"/>
    </source>
</evidence>
<evidence type="ECO:0000256" key="4">
    <source>
        <dbReference type="ARBA" id="ARBA00023186"/>
    </source>
</evidence>
<dbReference type="Gene3D" id="2.40.30.60">
    <property type="entry name" value="RimM"/>
    <property type="match status" value="1"/>
</dbReference>
<organism evidence="8">
    <name type="scientific">OCS116 cluster bacterium</name>
    <dbReference type="NCBI Taxonomy" id="2030921"/>
    <lineage>
        <taxon>Bacteria</taxon>
        <taxon>Pseudomonadati</taxon>
        <taxon>Pseudomonadota</taxon>
        <taxon>Alphaproteobacteria</taxon>
        <taxon>OCS116 cluster</taxon>
    </lineage>
</organism>
<dbReference type="GO" id="GO:0005840">
    <property type="term" value="C:ribosome"/>
    <property type="evidence" value="ECO:0007669"/>
    <property type="project" value="InterPro"/>
</dbReference>
<comment type="subunit">
    <text evidence="5">Binds ribosomal protein uS19.</text>
</comment>
<evidence type="ECO:0000256" key="5">
    <source>
        <dbReference type="HAMAP-Rule" id="MF_00014"/>
    </source>
</evidence>
<dbReference type="InterPro" id="IPR027275">
    <property type="entry name" value="PRC-brl_dom"/>
</dbReference>
<evidence type="ECO:0000259" key="6">
    <source>
        <dbReference type="Pfam" id="PF01782"/>
    </source>
</evidence>
<accession>A0A2A4Z204</accession>
<comment type="domain">
    <text evidence="5">The PRC barrel domain binds ribosomal protein uS19.</text>
</comment>
<dbReference type="PANTHER" id="PTHR33692:SF1">
    <property type="entry name" value="RIBOSOME MATURATION FACTOR RIMM"/>
    <property type="match status" value="1"/>
</dbReference>
<proteinExistence type="inferred from homology"/>
<evidence type="ECO:0000313" key="8">
    <source>
        <dbReference type="EMBL" id="PCJ00995.1"/>
    </source>
</evidence>
<reference key="1">
    <citation type="submission" date="2017-08" db="EMBL/GenBank/DDBJ databases">
        <title>A dynamic microbial community with high functional redundancy inhabits the cold, oxic subseafloor aquifer.</title>
        <authorList>
            <person name="Tully B.J."/>
            <person name="Wheat C.G."/>
            <person name="Glazer B.T."/>
            <person name="Huber J.A."/>
        </authorList>
    </citation>
    <scope>NUCLEOTIDE SEQUENCE [LARGE SCALE GENOMIC DNA]</scope>
</reference>
<comment type="function">
    <text evidence="5">An accessory protein needed during the final step in the assembly of 30S ribosomal subunit, possibly for assembly of the head region. Essential for efficient processing of 16S rRNA. May be needed both before and after RbfA during the maturation of 16S rRNA. It has affinity for free ribosomal 30S subunits but not for 70S ribosomes.</text>
</comment>
<evidence type="ECO:0000259" key="7">
    <source>
        <dbReference type="Pfam" id="PF05239"/>
    </source>
</evidence>
<feature type="domain" description="PRC-barrel" evidence="7">
    <location>
        <begin position="100"/>
        <end position="170"/>
    </location>
</feature>
<dbReference type="EMBL" id="NVUS01000009">
    <property type="protein sequence ID" value="PCJ00995.1"/>
    <property type="molecule type" value="Genomic_DNA"/>
</dbReference>
<comment type="similarity">
    <text evidence="5">Belongs to the RimM family.</text>
</comment>
<dbReference type="InterPro" id="IPR009000">
    <property type="entry name" value="Transl_B-barrel_sf"/>
</dbReference>
<dbReference type="Gene3D" id="2.30.30.240">
    <property type="entry name" value="PRC-barrel domain"/>
    <property type="match status" value="1"/>
</dbReference>
<dbReference type="NCBIfam" id="TIGR02273">
    <property type="entry name" value="16S_RimM"/>
    <property type="match status" value="1"/>
</dbReference>
<dbReference type="HAMAP" id="MF_00014">
    <property type="entry name" value="Ribosome_mat_RimM"/>
    <property type="match status" value="1"/>
</dbReference>
<keyword evidence="3 5" id="KW-0698">rRNA processing</keyword>
<reference evidence="8" key="2">
    <citation type="journal article" date="2018" name="ISME J.">
        <title>A dynamic microbial community with high functional redundancy inhabits the cold, oxic subseafloor aquifer.</title>
        <authorList>
            <person name="Tully B.J."/>
            <person name="Wheat C.G."/>
            <person name="Glazer B.T."/>
            <person name="Huber J.A."/>
        </authorList>
    </citation>
    <scope>NUCLEOTIDE SEQUENCE</scope>
    <source>
        <strain evidence="8">NORP83</strain>
    </source>
</reference>
<keyword evidence="2 5" id="KW-0690">Ribosome biogenesis</keyword>
<dbReference type="PANTHER" id="PTHR33692">
    <property type="entry name" value="RIBOSOME MATURATION FACTOR RIMM"/>
    <property type="match status" value="1"/>
</dbReference>
<dbReference type="InterPro" id="IPR036976">
    <property type="entry name" value="RimM_N_sf"/>
</dbReference>
<comment type="subcellular location">
    <subcellularLocation>
        <location evidence="5">Cytoplasm</location>
    </subcellularLocation>
</comment>
<dbReference type="GO" id="GO:0042274">
    <property type="term" value="P:ribosomal small subunit biogenesis"/>
    <property type="evidence" value="ECO:0007669"/>
    <property type="project" value="UniProtKB-UniRule"/>
</dbReference>
<dbReference type="GO" id="GO:0006364">
    <property type="term" value="P:rRNA processing"/>
    <property type="evidence" value="ECO:0007669"/>
    <property type="project" value="UniProtKB-UniRule"/>
</dbReference>
<dbReference type="GO" id="GO:0005737">
    <property type="term" value="C:cytoplasm"/>
    <property type="evidence" value="ECO:0007669"/>
    <property type="project" value="UniProtKB-SubCell"/>
</dbReference>